<feature type="region of interest" description="Disordered" evidence="1">
    <location>
        <begin position="37"/>
        <end position="87"/>
    </location>
</feature>
<dbReference type="RefSeq" id="WP_136463949.1">
    <property type="nucleotide sequence ID" value="NZ_SRKY01000004.1"/>
</dbReference>
<proteinExistence type="predicted"/>
<evidence type="ECO:0000256" key="1">
    <source>
        <dbReference type="SAM" id="MobiDB-lite"/>
    </source>
</evidence>
<comment type="caution">
    <text evidence="2">The sequence shown here is derived from an EMBL/GenBank/DDBJ whole genome shotgun (WGS) entry which is preliminary data.</text>
</comment>
<keyword evidence="3" id="KW-1185">Reference proteome</keyword>
<protein>
    <submittedName>
        <fullName evidence="2">Uncharacterized protein</fullName>
    </submittedName>
</protein>
<organism evidence="2 3">
    <name type="scientific">Aliishimia ponticola</name>
    <dbReference type="NCBI Taxonomy" id="2499833"/>
    <lineage>
        <taxon>Bacteria</taxon>
        <taxon>Pseudomonadati</taxon>
        <taxon>Pseudomonadota</taxon>
        <taxon>Alphaproteobacteria</taxon>
        <taxon>Rhodobacterales</taxon>
        <taxon>Paracoccaceae</taxon>
        <taxon>Aliishimia</taxon>
    </lineage>
</organism>
<dbReference type="Proteomes" id="UP000306602">
    <property type="component" value="Unassembled WGS sequence"/>
</dbReference>
<dbReference type="AlphaFoldDB" id="A0A4S4N7R7"/>
<accession>A0A4S4N7R7</accession>
<evidence type="ECO:0000313" key="3">
    <source>
        <dbReference type="Proteomes" id="UP000306602"/>
    </source>
</evidence>
<name>A0A4S4N7R7_9RHOB</name>
<reference evidence="2 3" key="1">
    <citation type="submission" date="2019-04" db="EMBL/GenBank/DDBJ databases">
        <title>Shimia ponticola sp. nov., isolated from seawater.</title>
        <authorList>
            <person name="Kim Y.-O."/>
            <person name="Yoon J.-H."/>
        </authorList>
    </citation>
    <scope>NUCLEOTIDE SEQUENCE [LARGE SCALE GENOMIC DNA]</scope>
    <source>
        <strain evidence="2 3">MYP11</strain>
    </source>
</reference>
<gene>
    <name evidence="2" type="ORF">E4Z66_15430</name>
</gene>
<evidence type="ECO:0000313" key="2">
    <source>
        <dbReference type="EMBL" id="THH35214.1"/>
    </source>
</evidence>
<sequence length="138" mass="14529">MFAINEVASNGPASAQNTSQAQVIASVVALQRVISGRAGAESGDASAREFSDSSAQARTAKAKEKADTEPTQEAQKPAMEPTAVPEHNAEARSIIEAQEASDTDKQITAAFQARHGLNDLLSVIRDPEDRMLPMNPAA</sequence>
<dbReference type="EMBL" id="SRKY01000004">
    <property type="protein sequence ID" value="THH35214.1"/>
    <property type="molecule type" value="Genomic_DNA"/>
</dbReference>